<dbReference type="InterPro" id="IPR014908">
    <property type="entry name" value="Nucleoporin_Nup133/Nup155_N"/>
</dbReference>
<evidence type="ECO:0000313" key="8">
    <source>
        <dbReference type="WBParaSite" id="DME_0000132701-mRNA-1"/>
    </source>
</evidence>
<gene>
    <name evidence="5" type="ORF">DME_LOCUS5687</name>
</gene>
<dbReference type="GO" id="GO:0044611">
    <property type="term" value="C:nuclear pore inner ring"/>
    <property type="evidence" value="ECO:0007669"/>
    <property type="project" value="TreeGrafter"/>
</dbReference>
<dbReference type="Proteomes" id="UP000274756">
    <property type="component" value="Unassembled WGS sequence"/>
</dbReference>
<dbReference type="GO" id="GO:0036228">
    <property type="term" value="P:protein localization to nuclear inner membrane"/>
    <property type="evidence" value="ECO:0007669"/>
    <property type="project" value="TreeGrafter"/>
</dbReference>
<evidence type="ECO:0000313" key="7">
    <source>
        <dbReference type="Proteomes" id="UP000274756"/>
    </source>
</evidence>
<evidence type="ECO:0000256" key="2">
    <source>
        <dbReference type="ARBA" id="ARBA00022448"/>
    </source>
</evidence>
<protein>
    <submittedName>
        <fullName evidence="8">Nucleoporin_N domain-containing protein</fullName>
    </submittedName>
</protein>
<evidence type="ECO:0000313" key="5">
    <source>
        <dbReference type="EMBL" id="VDN55714.1"/>
    </source>
</evidence>
<feature type="domain" description="Nucleoporin Nup133/Nup155-like N-terminal" evidence="4">
    <location>
        <begin position="75"/>
        <end position="257"/>
    </location>
</feature>
<dbReference type="PANTHER" id="PTHR10350">
    <property type="entry name" value="NUCLEAR PORE COMPLEX PROTEIN NUP155"/>
    <property type="match status" value="1"/>
</dbReference>
<dbReference type="GO" id="GO:0017056">
    <property type="term" value="F:structural constituent of nuclear pore"/>
    <property type="evidence" value="ECO:0007669"/>
    <property type="project" value="InterPro"/>
</dbReference>
<dbReference type="GO" id="GO:0006405">
    <property type="term" value="P:RNA export from nucleus"/>
    <property type="evidence" value="ECO:0007669"/>
    <property type="project" value="TreeGrafter"/>
</dbReference>
<proteinExistence type="predicted"/>
<accession>A0A0N4U3L8</accession>
<evidence type="ECO:0000256" key="1">
    <source>
        <dbReference type="ARBA" id="ARBA00004123"/>
    </source>
</evidence>
<reference evidence="5 7" key="2">
    <citation type="submission" date="2018-11" db="EMBL/GenBank/DDBJ databases">
        <authorList>
            <consortium name="Pathogen Informatics"/>
        </authorList>
    </citation>
    <scope>NUCLEOTIDE SEQUENCE [LARGE SCALE GENOMIC DNA]</scope>
</reference>
<dbReference type="Proteomes" id="UP000038040">
    <property type="component" value="Unplaced"/>
</dbReference>
<organism evidence="6 8">
    <name type="scientific">Dracunculus medinensis</name>
    <name type="common">Guinea worm</name>
    <dbReference type="NCBI Taxonomy" id="318479"/>
    <lineage>
        <taxon>Eukaryota</taxon>
        <taxon>Metazoa</taxon>
        <taxon>Ecdysozoa</taxon>
        <taxon>Nematoda</taxon>
        <taxon>Chromadorea</taxon>
        <taxon>Rhabditida</taxon>
        <taxon>Spirurina</taxon>
        <taxon>Dracunculoidea</taxon>
        <taxon>Dracunculidae</taxon>
        <taxon>Dracunculus</taxon>
    </lineage>
</organism>
<dbReference type="GO" id="GO:0006606">
    <property type="term" value="P:protein import into nucleus"/>
    <property type="evidence" value="ECO:0007669"/>
    <property type="project" value="TreeGrafter"/>
</dbReference>
<dbReference type="WBParaSite" id="DME_0000132701-mRNA-1">
    <property type="protein sequence ID" value="DME_0000132701-mRNA-1"/>
    <property type="gene ID" value="DME_0000132701"/>
</dbReference>
<name>A0A0N4U3L8_DRAME</name>
<comment type="subcellular location">
    <subcellularLocation>
        <location evidence="1">Nucleus</location>
    </subcellularLocation>
</comment>
<dbReference type="EMBL" id="UYYG01001153">
    <property type="protein sequence ID" value="VDN55714.1"/>
    <property type="molecule type" value="Genomic_DNA"/>
</dbReference>
<evidence type="ECO:0000313" key="6">
    <source>
        <dbReference type="Proteomes" id="UP000038040"/>
    </source>
</evidence>
<keyword evidence="3" id="KW-0539">Nucleus</keyword>
<dbReference type="InterPro" id="IPR004870">
    <property type="entry name" value="Nucleoporin_Nup155"/>
</dbReference>
<dbReference type="AlphaFoldDB" id="A0A0N4U3L8"/>
<dbReference type="GO" id="GO:0000972">
    <property type="term" value="P:transcription-dependent tethering of RNA polymerase II gene DNA at nuclear periphery"/>
    <property type="evidence" value="ECO:0007669"/>
    <property type="project" value="TreeGrafter"/>
</dbReference>
<evidence type="ECO:0000259" key="4">
    <source>
        <dbReference type="Pfam" id="PF08801"/>
    </source>
</evidence>
<keyword evidence="7" id="KW-1185">Reference proteome</keyword>
<reference evidence="8" key="1">
    <citation type="submission" date="2017-02" db="UniProtKB">
        <authorList>
            <consortium name="WormBaseParasite"/>
        </authorList>
    </citation>
    <scope>IDENTIFICATION</scope>
</reference>
<dbReference type="Pfam" id="PF08801">
    <property type="entry name" value="Nucleoporin_N"/>
    <property type="match status" value="1"/>
</dbReference>
<keyword evidence="2" id="KW-0813">Transport</keyword>
<evidence type="ECO:0000256" key="3">
    <source>
        <dbReference type="ARBA" id="ARBA00023242"/>
    </source>
</evidence>
<dbReference type="OrthoDB" id="338970at2759"/>
<dbReference type="STRING" id="318479.A0A0N4U3L8"/>
<dbReference type="PANTHER" id="PTHR10350:SF6">
    <property type="entry name" value="NUCLEAR PORE COMPLEX PROTEIN NUP155"/>
    <property type="match status" value="1"/>
</dbReference>
<sequence length="270" mass="30741">MNHISPQAKSEHLETASNTVIRFLRRDHDNVDLIYKLKYDANQPDKVTISGLAVDDYSSLKDSDVLEFVSEPARSIPKELIDQLNHAQCIYTVGILTEIGRAYMTIDNDLYLWNFDEKYSCDLAYFDGIPNTITRISLVKPVPGMFKDHIHYLMVVVTSKEILLLAVSLTDPDSDLPVNGSFDAKKAEIYLIPDAVFKIPLEGGRVSDIVTTANGRIFYAEEEHLFELDYQNKSWFQRQCRKLNHSKGFLNYILPSLSILTGKEGQFGRK</sequence>